<organism evidence="3 4">
    <name type="scientific">Sandarakinorhabdus glacialis</name>
    <dbReference type="NCBI Taxonomy" id="1614636"/>
    <lineage>
        <taxon>Bacteria</taxon>
        <taxon>Pseudomonadati</taxon>
        <taxon>Pseudomonadota</taxon>
        <taxon>Alphaproteobacteria</taxon>
        <taxon>Sphingomonadales</taxon>
        <taxon>Sphingosinicellaceae</taxon>
        <taxon>Sandarakinorhabdus</taxon>
    </lineage>
</organism>
<name>A0A916ZX26_9SPHN</name>
<evidence type="ECO:0000256" key="1">
    <source>
        <dbReference type="SAM" id="Phobius"/>
    </source>
</evidence>
<evidence type="ECO:0000313" key="4">
    <source>
        <dbReference type="Proteomes" id="UP000635071"/>
    </source>
</evidence>
<feature type="domain" description="TadE-like" evidence="2">
    <location>
        <begin position="15"/>
        <end position="56"/>
    </location>
</feature>
<dbReference type="Proteomes" id="UP000635071">
    <property type="component" value="Unassembled WGS sequence"/>
</dbReference>
<keyword evidence="1" id="KW-0812">Transmembrane</keyword>
<keyword evidence="4" id="KW-1185">Reference proteome</keyword>
<feature type="transmembrane region" description="Helical" evidence="1">
    <location>
        <begin position="21"/>
        <end position="43"/>
    </location>
</feature>
<accession>A0A916ZX26</accession>
<evidence type="ECO:0000259" key="2">
    <source>
        <dbReference type="Pfam" id="PF07811"/>
    </source>
</evidence>
<protein>
    <recommendedName>
        <fullName evidence="2">TadE-like domain-containing protein</fullName>
    </recommendedName>
</protein>
<proteinExistence type="predicted"/>
<keyword evidence="1" id="KW-1133">Transmembrane helix</keyword>
<dbReference type="InterPro" id="IPR012495">
    <property type="entry name" value="TadE-like_dom"/>
</dbReference>
<dbReference type="AlphaFoldDB" id="A0A916ZX26"/>
<evidence type="ECO:0000313" key="3">
    <source>
        <dbReference type="EMBL" id="GGE17514.1"/>
    </source>
</evidence>
<reference evidence="3" key="2">
    <citation type="submission" date="2020-09" db="EMBL/GenBank/DDBJ databases">
        <authorList>
            <person name="Sun Q."/>
            <person name="Zhou Y."/>
        </authorList>
    </citation>
    <scope>NUCLEOTIDE SEQUENCE</scope>
    <source>
        <strain evidence="3">CGMCC 1.15519</strain>
    </source>
</reference>
<keyword evidence="1" id="KW-0472">Membrane</keyword>
<sequence length="155" mass="16232">MIRTLIARLGRDCRGAAAVELALIAPMVSVLVFSAIDLGSAYAQKLDLEQAAGRAAELATAPGTVSGTYANLRQEVIAAYGRTYRAANVDNWLECNGVRASSWTAICPAGQQISRYVSVAISAEYVPHFGYGGLLHGGGENGGFITTGDAVVRIQ</sequence>
<reference evidence="3" key="1">
    <citation type="journal article" date="2014" name="Int. J. Syst. Evol. Microbiol.">
        <title>Complete genome sequence of Corynebacterium casei LMG S-19264T (=DSM 44701T), isolated from a smear-ripened cheese.</title>
        <authorList>
            <consortium name="US DOE Joint Genome Institute (JGI-PGF)"/>
            <person name="Walter F."/>
            <person name="Albersmeier A."/>
            <person name="Kalinowski J."/>
            <person name="Ruckert C."/>
        </authorList>
    </citation>
    <scope>NUCLEOTIDE SEQUENCE</scope>
    <source>
        <strain evidence="3">CGMCC 1.15519</strain>
    </source>
</reference>
<dbReference type="EMBL" id="BMJM01000009">
    <property type="protein sequence ID" value="GGE17514.1"/>
    <property type="molecule type" value="Genomic_DNA"/>
</dbReference>
<dbReference type="RefSeq" id="WP_188763298.1">
    <property type="nucleotide sequence ID" value="NZ_BMJM01000009.1"/>
</dbReference>
<dbReference type="Pfam" id="PF07811">
    <property type="entry name" value="TadE"/>
    <property type="match status" value="1"/>
</dbReference>
<comment type="caution">
    <text evidence="3">The sequence shown here is derived from an EMBL/GenBank/DDBJ whole genome shotgun (WGS) entry which is preliminary data.</text>
</comment>
<gene>
    <name evidence="3" type="ORF">GCM10011529_25010</name>
</gene>